<gene>
    <name evidence="2" type="ORF">M2319_002461</name>
</gene>
<keyword evidence="3" id="KW-1185">Reference proteome</keyword>
<dbReference type="Proteomes" id="UP001209755">
    <property type="component" value="Unassembled WGS sequence"/>
</dbReference>
<dbReference type="Pfam" id="PF11902">
    <property type="entry name" value="DUF3422"/>
    <property type="match status" value="1"/>
</dbReference>
<organism evidence="2 3">
    <name type="scientific">Rhodobium gokarnense</name>
    <dbReference type="NCBI Taxonomy" id="364296"/>
    <lineage>
        <taxon>Bacteria</taxon>
        <taxon>Pseudomonadati</taxon>
        <taxon>Pseudomonadota</taxon>
        <taxon>Alphaproteobacteria</taxon>
        <taxon>Hyphomicrobiales</taxon>
        <taxon>Rhodobiaceae</taxon>
        <taxon>Rhodobium</taxon>
    </lineage>
</organism>
<dbReference type="RefSeq" id="WP_264601746.1">
    <property type="nucleotide sequence ID" value="NZ_JAOQNS010000006.1"/>
</dbReference>
<comment type="caution">
    <text evidence="2">The sequence shown here is derived from an EMBL/GenBank/DDBJ whole genome shotgun (WGS) entry which is preliminary data.</text>
</comment>
<protein>
    <submittedName>
        <fullName evidence="2">Membrane-anchored protein</fullName>
    </submittedName>
</protein>
<feature type="transmembrane region" description="Helical" evidence="1">
    <location>
        <begin position="414"/>
        <end position="431"/>
    </location>
</feature>
<keyword evidence="1" id="KW-1133">Transmembrane helix</keyword>
<proteinExistence type="predicted"/>
<keyword evidence="1" id="KW-0812">Transmembrane</keyword>
<name>A0ABT3HCL9_9HYPH</name>
<accession>A0ABT3HCL9</accession>
<dbReference type="EMBL" id="JAOQNS010000006">
    <property type="protein sequence ID" value="MCW2308122.1"/>
    <property type="molecule type" value="Genomic_DNA"/>
</dbReference>
<sequence>MSDETTPGTEDGAAPVTIGYRRFEAHQDRQAVLDEIHARPFPLIKPPLRVVSLSFMNTTMTPDECTEMASDLYVRHGGKPPEPGLRYHRAKIDIGVLRWECHNEFVSFVWRCPPEDDPLTGPVPMGPFGEGFEPPGPLVGGGRFALIEVLGDIEPTLAPFNPRSLCVSEVEEGAAVIATDFRQDENGLTRYAIISRGISEARAGAVFQRLQEVETYRSMTLLGLPAARKATPTVDRIEQELADLSNEARESGELASNRALLSRLTELASELEADVSRFSYRMSATQAYDEVLQIRLDALNEKSWPGYGTLKTFLARRMNPALRTCQSLEKRQNQLATKLARAIDVLRARVAIDVEHQNVALLNSMNRRAKLQLRLQQTVEGLSIGAISYYLLGIIGYAAKGLKEAHVLPVRPEIVVGVAVPMVLGAVYWMTRRIRRHHAEKDKD</sequence>
<dbReference type="InterPro" id="IPR021830">
    <property type="entry name" value="DUF3422"/>
</dbReference>
<evidence type="ECO:0000313" key="2">
    <source>
        <dbReference type="EMBL" id="MCW2308122.1"/>
    </source>
</evidence>
<keyword evidence="1" id="KW-0472">Membrane</keyword>
<reference evidence="3" key="1">
    <citation type="submission" date="2023-07" db="EMBL/GenBank/DDBJ databases">
        <title>Genome sequencing of Purple Non-Sulfur Bacteria from various extreme environments.</title>
        <authorList>
            <person name="Mayer M."/>
        </authorList>
    </citation>
    <scope>NUCLEOTIDE SEQUENCE [LARGE SCALE GENOMIC DNA]</scope>
    <source>
        <strain evidence="3">DSM 17935</strain>
    </source>
</reference>
<evidence type="ECO:0000313" key="3">
    <source>
        <dbReference type="Proteomes" id="UP001209755"/>
    </source>
</evidence>
<feature type="transmembrane region" description="Helical" evidence="1">
    <location>
        <begin position="378"/>
        <end position="399"/>
    </location>
</feature>
<evidence type="ECO:0000256" key="1">
    <source>
        <dbReference type="SAM" id="Phobius"/>
    </source>
</evidence>